<keyword evidence="2" id="KW-0732">Signal</keyword>
<protein>
    <recommendedName>
        <fullName evidence="5">Secreted protein</fullName>
    </recommendedName>
</protein>
<name>A0A8I5P1P2_PAPAN</name>
<evidence type="ECO:0000313" key="4">
    <source>
        <dbReference type="Proteomes" id="UP000028761"/>
    </source>
</evidence>
<accession>A0A8I5P1P2</accession>
<feature type="transmembrane region" description="Helical" evidence="1">
    <location>
        <begin position="63"/>
        <end position="81"/>
    </location>
</feature>
<reference evidence="3" key="3">
    <citation type="submission" date="2025-09" db="UniProtKB">
        <authorList>
            <consortium name="Ensembl"/>
        </authorList>
    </citation>
    <scope>IDENTIFICATION</scope>
</reference>
<keyword evidence="4" id="KW-1185">Reference proteome</keyword>
<evidence type="ECO:0000256" key="1">
    <source>
        <dbReference type="SAM" id="Phobius"/>
    </source>
</evidence>
<feature type="chain" id="PRO_5035306814" description="Secreted protein" evidence="2">
    <location>
        <begin position="26"/>
        <end position="168"/>
    </location>
</feature>
<keyword evidence="1" id="KW-0472">Membrane</keyword>
<dbReference type="Proteomes" id="UP000028761">
    <property type="component" value="Chromosome 1"/>
</dbReference>
<dbReference type="PANTHER" id="PTHR12138:SF162">
    <property type="entry name" value="CHROMOSOME UNDETERMINED SCAFFOLD_275, WHOLE GENOME SHOTGUN SEQUENCE"/>
    <property type="match status" value="1"/>
</dbReference>
<reference evidence="3 4" key="1">
    <citation type="submission" date="2012-03" db="EMBL/GenBank/DDBJ databases">
        <title>Whole Genome Assembly of Papio anubis.</title>
        <authorList>
            <person name="Liu Y.L."/>
            <person name="Abraham K.A."/>
            <person name="Akbar H.A."/>
            <person name="Ali S.A."/>
            <person name="Anosike U.A."/>
            <person name="Aqrawi P.A."/>
            <person name="Arias F.A."/>
            <person name="Attaway T.A."/>
            <person name="Awwad R.A."/>
            <person name="Babu C.B."/>
            <person name="Bandaranaike D.B."/>
            <person name="Battles P.B."/>
            <person name="Bell A.B."/>
            <person name="Beltran B.B."/>
            <person name="Berhane-Mersha D.B."/>
            <person name="Bess C.B."/>
            <person name="Bickham C.B."/>
            <person name="Bolden T.B."/>
            <person name="Carter K.C."/>
            <person name="Chau D.C."/>
            <person name="Chavez A.C."/>
            <person name="Clerc-Blankenburg K.C."/>
            <person name="Coyle M.C."/>
            <person name="Dao M.D."/>
            <person name="Davila M.L.D."/>
            <person name="Davy-Carroll L.D."/>
            <person name="Denson S.D."/>
            <person name="Dinh H.D."/>
            <person name="Fernandez S.F."/>
            <person name="Fernando P.F."/>
            <person name="Forbes L.F."/>
            <person name="Francis C.F."/>
            <person name="Francisco L.F."/>
            <person name="Fu Q.F."/>
            <person name="Garcia-Iii R.G."/>
            <person name="Garrett T.G."/>
            <person name="Gross S.G."/>
            <person name="Gubbala S.G."/>
            <person name="Hirani K.H."/>
            <person name="Hogues M.H."/>
            <person name="Hollins B.H."/>
            <person name="Jackson L.J."/>
            <person name="Javaid M.J."/>
            <person name="Jhangiani S.J."/>
            <person name="Johnson A.J."/>
            <person name="Johnson B.J."/>
            <person name="Jones J.J."/>
            <person name="Joshi V.J."/>
            <person name="Kalu J.K."/>
            <person name="Khan N.K."/>
            <person name="Korchina V.K."/>
            <person name="Kovar C.K."/>
            <person name="Lago L.L."/>
            <person name="Lara F.L."/>
            <person name="Le T.-K.L."/>
            <person name="Lee S.L."/>
            <person name="Legall-Iii F.L."/>
            <person name="Lemon S.L."/>
            <person name="Liu J.L."/>
            <person name="Liu Y.-S.L."/>
            <person name="Liyanage D.L."/>
            <person name="Lopez J.L."/>
            <person name="Lorensuhewa L.L."/>
            <person name="Mata R.M."/>
            <person name="Mathew T.M."/>
            <person name="Mercado C.M."/>
            <person name="Mercado I.M."/>
            <person name="Morales K.M."/>
            <person name="Morgan M.M."/>
            <person name="Munidasa M.M."/>
            <person name="Ngo D.N."/>
            <person name="Nguyen L.N."/>
            <person name="Nguyen T.N."/>
            <person name="Nguyen N.N."/>
            <person name="Obregon M.O."/>
            <person name="Okwuonu G.O."/>
            <person name="Ongeri F.O."/>
            <person name="Onwere C.O."/>
            <person name="Osifeso I.O."/>
            <person name="Parra A.P."/>
            <person name="Patil S.P."/>
            <person name="Perez A.P."/>
            <person name="Perez Y.P."/>
            <person name="Pham C.P."/>
            <person name="Pu L.-L.P."/>
            <person name="Puazo M.P."/>
            <person name="Quiroz J.Q."/>
            <person name="Rouhana J.R."/>
            <person name="Ruiz M.R."/>
            <person name="Ruiz S.-J.R."/>
            <person name="Saada N.S."/>
            <person name="Santibanez J.S."/>
            <person name="Scheel M.S."/>
            <person name="Schneider B.S."/>
            <person name="Simmons D.S."/>
            <person name="Sisson I.S."/>
            <person name="Tang L.-Y.T."/>
            <person name="Thornton R.T."/>
            <person name="Tisius J.T."/>
            <person name="Toledanes G.T."/>
            <person name="Trejos Z.T."/>
            <person name="Usmani K.U."/>
            <person name="Varghese R.V."/>
            <person name="Vattathil S.V."/>
            <person name="Vee V.V."/>
            <person name="Walker D.W."/>
            <person name="Weissenberger G.W."/>
            <person name="White C.W."/>
            <person name="Williams A.W."/>
            <person name="Woodworth J.W."/>
            <person name="Wright R.W."/>
            <person name="Zhu Y.Z."/>
            <person name="Han Y.H."/>
            <person name="Newsham I.N."/>
            <person name="Nazareth L.N."/>
            <person name="Worley K.W."/>
            <person name="Muzny D.M."/>
            <person name="Rogers J.R."/>
            <person name="Gibbs R.G."/>
        </authorList>
    </citation>
    <scope>NUCLEOTIDE SEQUENCE [LARGE SCALE GENOMIC DNA]</scope>
</reference>
<dbReference type="PANTHER" id="PTHR12138">
    <property type="entry name" value="PRIMATE-EXPANDED PROTEIN FAMILY"/>
    <property type="match status" value="1"/>
</dbReference>
<sequence length="168" mass="18552">ELPSLFLYLFIYLLLFFFSLRQSLALSPRLECNGVIWALCNLCPLSSSDFCASASQVTGITGAHHHALLISFFFFFFFLFYRDRVYVAQAGLLLLYLRQSLTLSPRLECSGAILAHCILRPPGSSNSPASASQVAGTTGVCHHTQLICVFLVETGFRHVGQASLELLN</sequence>
<keyword evidence="1" id="KW-1133">Transmembrane helix</keyword>
<dbReference type="Ensembl" id="ENSPANT00000063725.1">
    <property type="protein sequence ID" value="ENSPANP00000058519.1"/>
    <property type="gene ID" value="ENSPANG00000043235.1"/>
</dbReference>
<evidence type="ECO:0000313" key="3">
    <source>
        <dbReference type="Ensembl" id="ENSPANP00000058519.1"/>
    </source>
</evidence>
<evidence type="ECO:0008006" key="5">
    <source>
        <dbReference type="Google" id="ProtNLM"/>
    </source>
</evidence>
<organism evidence="3 4">
    <name type="scientific">Papio anubis</name>
    <name type="common">Olive baboon</name>
    <dbReference type="NCBI Taxonomy" id="9555"/>
    <lineage>
        <taxon>Eukaryota</taxon>
        <taxon>Metazoa</taxon>
        <taxon>Chordata</taxon>
        <taxon>Craniata</taxon>
        <taxon>Vertebrata</taxon>
        <taxon>Euteleostomi</taxon>
        <taxon>Mammalia</taxon>
        <taxon>Eutheria</taxon>
        <taxon>Euarchontoglires</taxon>
        <taxon>Primates</taxon>
        <taxon>Haplorrhini</taxon>
        <taxon>Catarrhini</taxon>
        <taxon>Cercopithecidae</taxon>
        <taxon>Cercopithecinae</taxon>
        <taxon>Papio</taxon>
    </lineage>
</organism>
<dbReference type="PRINTS" id="PR02045">
    <property type="entry name" value="F138DOMAIN"/>
</dbReference>
<keyword evidence="1" id="KW-0812">Transmembrane</keyword>
<evidence type="ECO:0000256" key="2">
    <source>
        <dbReference type="SAM" id="SignalP"/>
    </source>
</evidence>
<feature type="signal peptide" evidence="2">
    <location>
        <begin position="1"/>
        <end position="25"/>
    </location>
</feature>
<reference evidence="3" key="2">
    <citation type="submission" date="2025-08" db="UniProtKB">
        <authorList>
            <consortium name="Ensembl"/>
        </authorList>
    </citation>
    <scope>IDENTIFICATION</scope>
</reference>
<dbReference type="AlphaFoldDB" id="A0A8I5P1P2"/>
<proteinExistence type="predicted"/>
<dbReference type="GeneTree" id="ENSGT01150000286943"/>